<dbReference type="Proteomes" id="UP000663823">
    <property type="component" value="Unassembled WGS sequence"/>
</dbReference>
<dbReference type="Proteomes" id="UP000663882">
    <property type="component" value="Unassembled WGS sequence"/>
</dbReference>
<evidence type="ECO:0000313" key="2">
    <source>
        <dbReference type="EMBL" id="CAF4272443.1"/>
    </source>
</evidence>
<comment type="caution">
    <text evidence="1">The sequence shown here is derived from an EMBL/GenBank/DDBJ whole genome shotgun (WGS) entry which is preliminary data.</text>
</comment>
<reference evidence="1" key="1">
    <citation type="submission" date="2021-02" db="EMBL/GenBank/DDBJ databases">
        <authorList>
            <person name="Nowell W R."/>
        </authorList>
    </citation>
    <scope>NUCLEOTIDE SEQUENCE</scope>
</reference>
<feature type="non-terminal residue" evidence="1">
    <location>
        <position position="1"/>
    </location>
</feature>
<evidence type="ECO:0008006" key="4">
    <source>
        <dbReference type="Google" id="ProtNLM"/>
    </source>
</evidence>
<dbReference type="Gene3D" id="3.40.50.1240">
    <property type="entry name" value="Phosphoglycerate mutase-like"/>
    <property type="match status" value="1"/>
</dbReference>
<dbReference type="EMBL" id="CAJNOO010013236">
    <property type="protein sequence ID" value="CAF1511046.1"/>
    <property type="molecule type" value="Genomic_DNA"/>
</dbReference>
<dbReference type="SUPFAM" id="SSF53254">
    <property type="entry name" value="Phosphoglycerate mutase-like"/>
    <property type="match status" value="1"/>
</dbReference>
<protein>
    <recommendedName>
        <fullName evidence="4">Prostatic acid phosphatase</fullName>
    </recommendedName>
</protein>
<dbReference type="InterPro" id="IPR029033">
    <property type="entry name" value="His_PPase_superfam"/>
</dbReference>
<proteinExistence type="predicted"/>
<dbReference type="OrthoDB" id="6413031at2759"/>
<dbReference type="AlphaFoldDB" id="A0A815U9Q5"/>
<evidence type="ECO:0000313" key="1">
    <source>
        <dbReference type="EMBL" id="CAF1511046.1"/>
    </source>
</evidence>
<name>A0A815U9Q5_9BILA</name>
<sequence>MIGDIMENIQNLMSSKSNGWKAKIYSAHDATVVAILSYFQANYIHQPSYGSTLFFDLYHIP</sequence>
<organism evidence="1 3">
    <name type="scientific">Rotaria sordida</name>
    <dbReference type="NCBI Taxonomy" id="392033"/>
    <lineage>
        <taxon>Eukaryota</taxon>
        <taxon>Metazoa</taxon>
        <taxon>Spiralia</taxon>
        <taxon>Gnathifera</taxon>
        <taxon>Rotifera</taxon>
        <taxon>Eurotatoria</taxon>
        <taxon>Bdelloidea</taxon>
        <taxon>Philodinida</taxon>
        <taxon>Philodinidae</taxon>
        <taxon>Rotaria</taxon>
    </lineage>
</organism>
<dbReference type="EMBL" id="CAJOAX010038320">
    <property type="protein sequence ID" value="CAF4272443.1"/>
    <property type="molecule type" value="Genomic_DNA"/>
</dbReference>
<accession>A0A815U9Q5</accession>
<gene>
    <name evidence="2" type="ORF">OTI717_LOCUS41151</name>
    <name evidence="1" type="ORF">RFH988_LOCUS39068</name>
</gene>
<evidence type="ECO:0000313" key="3">
    <source>
        <dbReference type="Proteomes" id="UP000663882"/>
    </source>
</evidence>